<evidence type="ECO:0000313" key="2">
    <source>
        <dbReference type="EMBL" id="KHJ34651.1"/>
    </source>
</evidence>
<dbReference type="Proteomes" id="UP000030854">
    <property type="component" value="Unassembled WGS sequence"/>
</dbReference>
<evidence type="ECO:0000313" key="3">
    <source>
        <dbReference type="Proteomes" id="UP000030854"/>
    </source>
</evidence>
<dbReference type="EMBL" id="JNVN01000772">
    <property type="protein sequence ID" value="KHJ34651.1"/>
    <property type="molecule type" value="Genomic_DNA"/>
</dbReference>
<protein>
    <submittedName>
        <fullName evidence="2">Putative eka-like protein</fullName>
    </submittedName>
</protein>
<reference evidence="2 3" key="1">
    <citation type="journal article" date="2014" name="BMC Genomics">
        <title>Adaptive genomic structural variation in the grape powdery mildew pathogen, Erysiphe necator.</title>
        <authorList>
            <person name="Jones L."/>
            <person name="Riaz S."/>
            <person name="Morales-Cruz A."/>
            <person name="Amrine K.C."/>
            <person name="McGuire B."/>
            <person name="Gubler W.D."/>
            <person name="Walker M.A."/>
            <person name="Cantu D."/>
        </authorList>
    </citation>
    <scope>NUCLEOTIDE SEQUENCE [LARGE SCALE GENOMIC DNA]</scope>
    <source>
        <strain evidence="3">c</strain>
    </source>
</reference>
<keyword evidence="3" id="KW-1185">Reference proteome</keyword>
<gene>
    <name evidence="2" type="ORF">EV44_g3305</name>
</gene>
<name>A0A0B1PCH3_UNCNE</name>
<dbReference type="AlphaFoldDB" id="A0A0B1PCH3"/>
<comment type="caution">
    <text evidence="2">The sequence shown here is derived from an EMBL/GenBank/DDBJ whole genome shotgun (WGS) entry which is preliminary data.</text>
</comment>
<organism evidence="2 3">
    <name type="scientific">Uncinula necator</name>
    <name type="common">Grape powdery mildew</name>
    <dbReference type="NCBI Taxonomy" id="52586"/>
    <lineage>
        <taxon>Eukaryota</taxon>
        <taxon>Fungi</taxon>
        <taxon>Dikarya</taxon>
        <taxon>Ascomycota</taxon>
        <taxon>Pezizomycotina</taxon>
        <taxon>Leotiomycetes</taxon>
        <taxon>Erysiphales</taxon>
        <taxon>Erysiphaceae</taxon>
        <taxon>Erysiphe</taxon>
    </lineage>
</organism>
<accession>A0A0B1PCH3</accession>
<evidence type="ECO:0000256" key="1">
    <source>
        <dbReference type="SAM" id="MobiDB-lite"/>
    </source>
</evidence>
<dbReference type="HOGENOM" id="CLU_2252049_0_0_1"/>
<sequence>MKGAASIEGNKQKAHKLPETPQIRQVTWATVARNGQEKARVIQSNKTLLLAPVNHCRANKEIFSSTPSDKRLFVRISKEHEWRKLFAAGLREVIVKKLSISPIH</sequence>
<proteinExistence type="predicted"/>
<feature type="region of interest" description="Disordered" evidence="1">
    <location>
        <begin position="1"/>
        <end position="20"/>
    </location>
</feature>